<dbReference type="PRINTS" id="PR00111">
    <property type="entry name" value="ABHYDROLASE"/>
</dbReference>
<protein>
    <submittedName>
        <fullName evidence="3">Alpha/beta hydrolase</fullName>
    </submittedName>
</protein>
<dbReference type="PANTHER" id="PTHR43798">
    <property type="entry name" value="MONOACYLGLYCEROL LIPASE"/>
    <property type="match status" value="1"/>
</dbReference>
<organism evidence="3 4">
    <name type="scientific">Arthrobacter gallicola</name>
    <dbReference type="NCBI Taxonomy" id="2762225"/>
    <lineage>
        <taxon>Bacteria</taxon>
        <taxon>Bacillati</taxon>
        <taxon>Actinomycetota</taxon>
        <taxon>Actinomycetes</taxon>
        <taxon>Micrococcales</taxon>
        <taxon>Micrococcaceae</taxon>
        <taxon>Arthrobacter</taxon>
    </lineage>
</organism>
<gene>
    <name evidence="3" type="ORF">H9639_06955</name>
</gene>
<feature type="domain" description="AB hydrolase-1" evidence="2">
    <location>
        <begin position="31"/>
        <end position="265"/>
    </location>
</feature>
<evidence type="ECO:0000313" key="3">
    <source>
        <dbReference type="EMBL" id="MBD7995031.1"/>
    </source>
</evidence>
<proteinExistence type="predicted"/>
<dbReference type="Pfam" id="PF12697">
    <property type="entry name" value="Abhydrolase_6"/>
    <property type="match status" value="1"/>
</dbReference>
<reference evidence="3 4" key="1">
    <citation type="submission" date="2020-08" db="EMBL/GenBank/DDBJ databases">
        <title>A Genomic Blueprint of the Chicken Gut Microbiome.</title>
        <authorList>
            <person name="Gilroy R."/>
            <person name="Ravi A."/>
            <person name="Getino M."/>
            <person name="Pursley I."/>
            <person name="Horton D.L."/>
            <person name="Alikhan N.-F."/>
            <person name="Baker D."/>
            <person name="Gharbi K."/>
            <person name="Hall N."/>
            <person name="Watson M."/>
            <person name="Adriaenssens E.M."/>
            <person name="Foster-Nyarko E."/>
            <person name="Jarju S."/>
            <person name="Secka A."/>
            <person name="Antonio M."/>
            <person name="Oren A."/>
            <person name="Chaudhuri R."/>
            <person name="La Ragione R.M."/>
            <person name="Hildebrand F."/>
            <person name="Pallen M.J."/>
        </authorList>
    </citation>
    <scope>NUCLEOTIDE SEQUENCE [LARGE SCALE GENOMIC DNA]</scope>
    <source>
        <strain evidence="3 4">Sa2CUA1</strain>
    </source>
</reference>
<dbReference type="Proteomes" id="UP000609874">
    <property type="component" value="Unassembled WGS sequence"/>
</dbReference>
<keyword evidence="1 3" id="KW-0378">Hydrolase</keyword>
<keyword evidence="4" id="KW-1185">Reference proteome</keyword>
<evidence type="ECO:0000313" key="4">
    <source>
        <dbReference type="Proteomes" id="UP000609874"/>
    </source>
</evidence>
<dbReference type="SUPFAM" id="SSF53474">
    <property type="entry name" value="alpha/beta-Hydrolases"/>
    <property type="match status" value="1"/>
</dbReference>
<dbReference type="InterPro" id="IPR050266">
    <property type="entry name" value="AB_hydrolase_sf"/>
</dbReference>
<dbReference type="RefSeq" id="WP_191807358.1">
    <property type="nucleotide sequence ID" value="NZ_JACSQD010000002.1"/>
</dbReference>
<dbReference type="InterPro" id="IPR029058">
    <property type="entry name" value="AB_hydrolase_fold"/>
</dbReference>
<dbReference type="GO" id="GO:0016787">
    <property type="term" value="F:hydrolase activity"/>
    <property type="evidence" value="ECO:0007669"/>
    <property type="project" value="UniProtKB-KW"/>
</dbReference>
<evidence type="ECO:0000259" key="2">
    <source>
        <dbReference type="Pfam" id="PF12697"/>
    </source>
</evidence>
<comment type="caution">
    <text evidence="3">The sequence shown here is derived from an EMBL/GenBank/DDBJ whole genome shotgun (WGS) entry which is preliminary data.</text>
</comment>
<sequence length="279" mass="30134">MSTQHSEVSVVETVLGPLSVTRTGSGQPAFLWHSMFLDSETFDPVTEKLGRHRELFLVDGPGHGNSPGPREIYDLHDCAVAAVQLLDAFRVDTPVDWLGNAWGGHVGILLAEGWPSRLRTLTMIGTPAYPLPTAQRLKTALLVGMFRVIGPSRLSGLVVDALVGADGEPGSRAAAEEAVRDSFRRGDKQGKYWAMRSLMLRRPDLSAVFERVQTPTLLIAGQNDAMYDLDKAELLAAAMPNAVLMPVAGGGHAAPLYVAADEVSQAVLEFWDTGRLPVR</sequence>
<dbReference type="EMBL" id="JACSQD010000002">
    <property type="protein sequence ID" value="MBD7995031.1"/>
    <property type="molecule type" value="Genomic_DNA"/>
</dbReference>
<dbReference type="InterPro" id="IPR000073">
    <property type="entry name" value="AB_hydrolase_1"/>
</dbReference>
<name>A0ABR8URZ9_9MICC</name>
<accession>A0ABR8URZ9</accession>
<evidence type="ECO:0000256" key="1">
    <source>
        <dbReference type="ARBA" id="ARBA00022801"/>
    </source>
</evidence>
<dbReference type="PANTHER" id="PTHR43798:SF31">
    <property type="entry name" value="AB HYDROLASE SUPERFAMILY PROTEIN YCLE"/>
    <property type="match status" value="1"/>
</dbReference>
<dbReference type="Gene3D" id="3.40.50.1820">
    <property type="entry name" value="alpha/beta hydrolase"/>
    <property type="match status" value="1"/>
</dbReference>